<dbReference type="InterPro" id="IPR003663">
    <property type="entry name" value="Sugar/inositol_transpt"/>
</dbReference>
<feature type="signal peptide" evidence="9">
    <location>
        <begin position="1"/>
        <end position="16"/>
    </location>
</feature>
<protein>
    <submittedName>
        <fullName evidence="11">Solute carrier family facilitated glucosetransporter member 3</fullName>
    </submittedName>
</protein>
<sequence>MVWCAFIASIAGFNVGWHIGVPNMPQTTIAGCQDITDNGDSALPPCLPMSDFTWGYTVAAYPIGGLVGGLASKYLNVYFPRRTCMLIAAVWNVIGGILSATSINPVMYSFGRAFVGLGCGMSGSSVAIYISEISTNKSRGALGSFFEVFLNLGILLAQVCGLYMSYNPVWRVLWAIPSIIAALQIVFIIFTVVESPRRLCADQQQEKARYALDKLRNHTDIEEELEILLSSLAVKIEGMSIWEVISWKNKKITWNTVIVIVVQMYNQVGGIGPMSVYSVGFLTKAFGGDSVLATDVVLAQASANIVATLICIFTIHKVGRKGYMMISTLGQCIGCTFIVIASNVGTTEQMGPMIIVGALLFSLTYSTGCGVIPWLLAPELLPLKALAAGSALGNAGNWLMNFLVNILWPYIDAGADTYSFLVFVVINFIGFIFMTFCLPETTGRSLAQGDEDDPLSRRPSIHYDVEKDSKE</sequence>
<feature type="transmembrane region" description="Helical" evidence="8">
    <location>
        <begin position="84"/>
        <end position="103"/>
    </location>
</feature>
<feature type="transmembrane region" description="Helical" evidence="8">
    <location>
        <begin position="172"/>
        <end position="193"/>
    </location>
</feature>
<dbReference type="PRINTS" id="PR00171">
    <property type="entry name" value="SUGRTRNSPORT"/>
</dbReference>
<reference evidence="11" key="1">
    <citation type="submission" date="2013-08" db="EMBL/GenBank/DDBJ databases">
        <title>Gene expansion shapes genome architecture in the human pathogen Lichtheimia corymbifera: an evolutionary genomics analysis in the ancient terrestrial Mucorales (Mucoromycotina).</title>
        <authorList>
            <person name="Schwartze V.U."/>
            <person name="Winter S."/>
            <person name="Shelest E."/>
            <person name="Marcet-Houben M."/>
            <person name="Horn F."/>
            <person name="Wehner S."/>
            <person name="Hoffmann K."/>
            <person name="Riege K."/>
            <person name="Sammeth M."/>
            <person name="Nowrousian M."/>
            <person name="Valiante V."/>
            <person name="Linde J."/>
            <person name="Jacobsen I.D."/>
            <person name="Marz M."/>
            <person name="Brakhage A.A."/>
            <person name="Gabaldon T."/>
            <person name="Bocker S."/>
            <person name="Voigt K."/>
        </authorList>
    </citation>
    <scope>NUCLEOTIDE SEQUENCE [LARGE SCALE GENOMIC DNA]</scope>
    <source>
        <strain evidence="11">FSU 9682</strain>
    </source>
</reference>
<proteinExistence type="inferred from homology"/>
<organism evidence="11 12">
    <name type="scientific">Lichtheimia corymbifera JMRC:FSU:9682</name>
    <dbReference type="NCBI Taxonomy" id="1263082"/>
    <lineage>
        <taxon>Eukaryota</taxon>
        <taxon>Fungi</taxon>
        <taxon>Fungi incertae sedis</taxon>
        <taxon>Mucoromycota</taxon>
        <taxon>Mucoromycotina</taxon>
        <taxon>Mucoromycetes</taxon>
        <taxon>Mucorales</taxon>
        <taxon>Lichtheimiaceae</taxon>
        <taxon>Lichtheimia</taxon>
    </lineage>
</organism>
<evidence type="ECO:0000256" key="2">
    <source>
        <dbReference type="ARBA" id="ARBA00010992"/>
    </source>
</evidence>
<feature type="transmembrane region" description="Helical" evidence="8">
    <location>
        <begin position="142"/>
        <end position="166"/>
    </location>
</feature>
<dbReference type="AlphaFoldDB" id="A0A068S5N0"/>
<comment type="subcellular location">
    <subcellularLocation>
        <location evidence="1">Membrane</location>
        <topology evidence="1">Multi-pass membrane protein</topology>
    </subcellularLocation>
</comment>
<dbReference type="EMBL" id="CBTN010000038">
    <property type="protein sequence ID" value="CDH56536.1"/>
    <property type="molecule type" value="Genomic_DNA"/>
</dbReference>
<evidence type="ECO:0000256" key="9">
    <source>
        <dbReference type="SAM" id="SignalP"/>
    </source>
</evidence>
<feature type="transmembrane region" description="Helical" evidence="8">
    <location>
        <begin position="322"/>
        <end position="341"/>
    </location>
</feature>
<comment type="similarity">
    <text evidence="2 7">Belongs to the major facilitator superfamily. Sugar transporter (TC 2.A.1.1) family.</text>
</comment>
<dbReference type="InterPro" id="IPR036259">
    <property type="entry name" value="MFS_trans_sf"/>
</dbReference>
<dbReference type="OrthoDB" id="6612291at2759"/>
<dbReference type="InterPro" id="IPR005829">
    <property type="entry name" value="Sugar_transporter_CS"/>
</dbReference>
<keyword evidence="6 8" id="KW-0472">Membrane</keyword>
<dbReference type="InterPro" id="IPR005828">
    <property type="entry name" value="MFS_sugar_transport-like"/>
</dbReference>
<evidence type="ECO:0000256" key="4">
    <source>
        <dbReference type="ARBA" id="ARBA00022692"/>
    </source>
</evidence>
<dbReference type="PANTHER" id="PTHR23503:SF8">
    <property type="entry name" value="FACILITATED GLUCOSE TRANSPORTER PROTEIN 1"/>
    <property type="match status" value="1"/>
</dbReference>
<dbReference type="GO" id="GO:0016020">
    <property type="term" value="C:membrane"/>
    <property type="evidence" value="ECO:0007669"/>
    <property type="project" value="UniProtKB-SubCell"/>
</dbReference>
<dbReference type="STRING" id="1263082.A0A068S5N0"/>
<dbReference type="PROSITE" id="PS00217">
    <property type="entry name" value="SUGAR_TRANSPORT_2"/>
    <property type="match status" value="1"/>
</dbReference>
<evidence type="ECO:0000256" key="7">
    <source>
        <dbReference type="RuleBase" id="RU003346"/>
    </source>
</evidence>
<accession>A0A068S5N0</accession>
<dbReference type="NCBIfam" id="TIGR00879">
    <property type="entry name" value="SP"/>
    <property type="match status" value="1"/>
</dbReference>
<evidence type="ECO:0000259" key="10">
    <source>
        <dbReference type="PROSITE" id="PS50850"/>
    </source>
</evidence>
<evidence type="ECO:0000256" key="6">
    <source>
        <dbReference type="ARBA" id="ARBA00023136"/>
    </source>
</evidence>
<feature type="transmembrane region" description="Helical" evidence="8">
    <location>
        <begin position="257"/>
        <end position="277"/>
    </location>
</feature>
<dbReference type="VEuPathDB" id="FungiDB:LCOR_07569.1"/>
<feature type="transmembrane region" description="Helical" evidence="8">
    <location>
        <begin position="109"/>
        <end position="130"/>
    </location>
</feature>
<evidence type="ECO:0000313" key="11">
    <source>
        <dbReference type="EMBL" id="CDH56536.1"/>
    </source>
</evidence>
<feature type="transmembrane region" description="Helical" evidence="8">
    <location>
        <begin position="388"/>
        <end position="411"/>
    </location>
</feature>
<feature type="transmembrane region" description="Helical" evidence="8">
    <location>
        <begin position="297"/>
        <end position="315"/>
    </location>
</feature>
<name>A0A068S5N0_9FUNG</name>
<comment type="caution">
    <text evidence="11">The sequence shown here is derived from an EMBL/GenBank/DDBJ whole genome shotgun (WGS) entry which is preliminary data.</text>
</comment>
<keyword evidence="5 8" id="KW-1133">Transmembrane helix</keyword>
<gene>
    <name evidence="11" type="ORF">LCOR_07569.1</name>
</gene>
<keyword evidence="4 8" id="KW-0812">Transmembrane</keyword>
<keyword evidence="12" id="KW-1185">Reference proteome</keyword>
<feature type="domain" description="Major facilitator superfamily (MFS) profile" evidence="10">
    <location>
        <begin position="4"/>
        <end position="442"/>
    </location>
</feature>
<feature type="transmembrane region" description="Helical" evidence="8">
    <location>
        <begin position="54"/>
        <end position="72"/>
    </location>
</feature>
<dbReference type="SUPFAM" id="SSF103473">
    <property type="entry name" value="MFS general substrate transporter"/>
    <property type="match status" value="1"/>
</dbReference>
<dbReference type="InterPro" id="IPR045263">
    <property type="entry name" value="GLUT"/>
</dbReference>
<evidence type="ECO:0000256" key="1">
    <source>
        <dbReference type="ARBA" id="ARBA00004141"/>
    </source>
</evidence>
<dbReference type="GO" id="GO:0015149">
    <property type="term" value="F:hexose transmembrane transporter activity"/>
    <property type="evidence" value="ECO:0007669"/>
    <property type="project" value="TreeGrafter"/>
</dbReference>
<evidence type="ECO:0000313" key="12">
    <source>
        <dbReference type="Proteomes" id="UP000027586"/>
    </source>
</evidence>
<feature type="chain" id="PRO_5001655816" evidence="9">
    <location>
        <begin position="17"/>
        <end position="471"/>
    </location>
</feature>
<dbReference type="InterPro" id="IPR020846">
    <property type="entry name" value="MFS_dom"/>
</dbReference>
<dbReference type="PANTHER" id="PTHR23503">
    <property type="entry name" value="SOLUTE CARRIER FAMILY 2"/>
    <property type="match status" value="1"/>
</dbReference>
<keyword evidence="9" id="KW-0732">Signal</keyword>
<dbReference type="PROSITE" id="PS50850">
    <property type="entry name" value="MFS"/>
    <property type="match status" value="1"/>
</dbReference>
<keyword evidence="3 7" id="KW-0813">Transport</keyword>
<dbReference type="Pfam" id="PF00083">
    <property type="entry name" value="Sugar_tr"/>
    <property type="match status" value="1"/>
</dbReference>
<feature type="transmembrane region" description="Helical" evidence="8">
    <location>
        <begin position="353"/>
        <end position="376"/>
    </location>
</feature>
<evidence type="ECO:0000256" key="5">
    <source>
        <dbReference type="ARBA" id="ARBA00022989"/>
    </source>
</evidence>
<dbReference type="Gene3D" id="1.20.1250.20">
    <property type="entry name" value="MFS general substrate transporter like domains"/>
    <property type="match status" value="1"/>
</dbReference>
<evidence type="ECO:0000256" key="3">
    <source>
        <dbReference type="ARBA" id="ARBA00022448"/>
    </source>
</evidence>
<feature type="transmembrane region" description="Helical" evidence="8">
    <location>
        <begin position="417"/>
        <end position="438"/>
    </location>
</feature>
<dbReference type="Proteomes" id="UP000027586">
    <property type="component" value="Unassembled WGS sequence"/>
</dbReference>
<evidence type="ECO:0000256" key="8">
    <source>
        <dbReference type="SAM" id="Phobius"/>
    </source>
</evidence>